<dbReference type="InterPro" id="IPR050921">
    <property type="entry name" value="T4SS_GSP_E_ATPase"/>
</dbReference>
<dbReference type="RefSeq" id="WP_208054107.1">
    <property type="nucleotide sequence ID" value="NZ_JAGEMK010000001.1"/>
</dbReference>
<gene>
    <name evidence="4" type="ORF">J4G33_01410</name>
</gene>
<dbReference type="Pfam" id="PF00437">
    <property type="entry name" value="T2SSE"/>
    <property type="match status" value="1"/>
</dbReference>
<dbReference type="NCBIfam" id="TIGR01420">
    <property type="entry name" value="pilT_fam"/>
    <property type="match status" value="1"/>
</dbReference>
<evidence type="ECO:0000256" key="2">
    <source>
        <dbReference type="SAM" id="MobiDB-lite"/>
    </source>
</evidence>
<evidence type="ECO:0000259" key="3">
    <source>
        <dbReference type="PROSITE" id="PS00662"/>
    </source>
</evidence>
<dbReference type="CDD" id="cd01131">
    <property type="entry name" value="PilT"/>
    <property type="match status" value="1"/>
</dbReference>
<dbReference type="Gene3D" id="3.30.450.90">
    <property type="match status" value="1"/>
</dbReference>
<dbReference type="PANTHER" id="PTHR30486">
    <property type="entry name" value="TWITCHING MOTILITY PROTEIN PILT"/>
    <property type="match status" value="1"/>
</dbReference>
<accession>A0A939LMN9</accession>
<comment type="similarity">
    <text evidence="1">Belongs to the GSP E family.</text>
</comment>
<name>A0A939LMN9_9CELL</name>
<feature type="region of interest" description="Disordered" evidence="2">
    <location>
        <begin position="1"/>
        <end position="164"/>
    </location>
</feature>
<evidence type="ECO:0000313" key="5">
    <source>
        <dbReference type="Proteomes" id="UP000664209"/>
    </source>
</evidence>
<dbReference type="Gene3D" id="3.40.50.300">
    <property type="entry name" value="P-loop containing nucleotide triphosphate hydrolases"/>
    <property type="match status" value="1"/>
</dbReference>
<keyword evidence="5" id="KW-1185">Reference proteome</keyword>
<dbReference type="InterPro" id="IPR001482">
    <property type="entry name" value="T2SS/T4SS_dom"/>
</dbReference>
<evidence type="ECO:0000256" key="1">
    <source>
        <dbReference type="ARBA" id="ARBA00006611"/>
    </source>
</evidence>
<reference evidence="4" key="1">
    <citation type="submission" date="2021-03" db="EMBL/GenBank/DDBJ databases">
        <title>Actinotalea soli sp. nov., isolated from soil.</title>
        <authorList>
            <person name="Ping W."/>
            <person name="Zhang J."/>
        </authorList>
    </citation>
    <scope>NUCLEOTIDE SEQUENCE</scope>
    <source>
        <strain evidence="4">BY-33</strain>
    </source>
</reference>
<dbReference type="InterPro" id="IPR006321">
    <property type="entry name" value="PilT/PilU"/>
</dbReference>
<dbReference type="SMART" id="SM00382">
    <property type="entry name" value="AAA"/>
    <property type="match status" value="1"/>
</dbReference>
<dbReference type="PROSITE" id="PS00662">
    <property type="entry name" value="T2SP_E"/>
    <property type="match status" value="1"/>
</dbReference>
<dbReference type="SUPFAM" id="SSF52540">
    <property type="entry name" value="P-loop containing nucleoside triphosphate hydrolases"/>
    <property type="match status" value="1"/>
</dbReference>
<feature type="compositionally biased region" description="Low complexity" evidence="2">
    <location>
        <begin position="118"/>
        <end position="131"/>
    </location>
</feature>
<evidence type="ECO:0000313" key="4">
    <source>
        <dbReference type="EMBL" id="MBO1750456.1"/>
    </source>
</evidence>
<dbReference type="EMBL" id="JAGEMK010000001">
    <property type="protein sequence ID" value="MBO1750456.1"/>
    <property type="molecule type" value="Genomic_DNA"/>
</dbReference>
<dbReference type="GO" id="GO:0016887">
    <property type="term" value="F:ATP hydrolysis activity"/>
    <property type="evidence" value="ECO:0007669"/>
    <property type="project" value="InterPro"/>
</dbReference>
<organism evidence="4 5">
    <name type="scientific">Actinotalea soli</name>
    <dbReference type="NCBI Taxonomy" id="2819234"/>
    <lineage>
        <taxon>Bacteria</taxon>
        <taxon>Bacillati</taxon>
        <taxon>Actinomycetota</taxon>
        <taxon>Actinomycetes</taxon>
        <taxon>Micrococcales</taxon>
        <taxon>Cellulomonadaceae</taxon>
        <taxon>Actinotalea</taxon>
    </lineage>
</organism>
<proteinExistence type="inferred from homology"/>
<feature type="compositionally biased region" description="Low complexity" evidence="2">
    <location>
        <begin position="49"/>
        <end position="111"/>
    </location>
</feature>
<sequence>MNDYYPSTDGEAQRPPTAQTPSSGPAPARPFAPTQLPTAYPAQPGPGAGAPAAAPLAAAPQAAPLQGRRAAQAAQAAHAGQQPGVSQLAHPAPASAQQAPQQPTQQQGYAAHPPRPPQQQTAPATQQTRSPGGPPSQGGPTGPTSAPGTPPRPPAAGRGPERSARVGLAQVVHEGDLDLDHALRVMIDLGASDLHLTSGAQPMVRRDGGLRPLEDFPVLLAESLQRSLYAVLSQKQRETFEQHLELDFAYAVRGVSRFRVNMYKQRDSVGAAFRMIPYEIKPLDTLGVPASVANFAGLPRGLVLVTGPTGSGKSTTLAAIVDLANRTRNDHIMTVEDPIEFLHRHKKSLINQREVGADTLSFANALKHVLRQDPDIIMVGEMRDLETISVALTAAETGHLVFATLHTQDAAQTIDRVIDVFPSHQQSQVRTQLASALQGVVCQTLCKRVGGGRAVATEVMIATPAIRNLIREGKTHQVYSAMQAGAKLGMHTMDQHIADLVRANKITYEAGLEKCHHVEDFNRLVGRSSSVGQGMTAAMQADPTSAGYAGMGA</sequence>
<dbReference type="GO" id="GO:0005524">
    <property type="term" value="F:ATP binding"/>
    <property type="evidence" value="ECO:0007669"/>
    <property type="project" value="InterPro"/>
</dbReference>
<dbReference type="Proteomes" id="UP000664209">
    <property type="component" value="Unassembled WGS sequence"/>
</dbReference>
<dbReference type="InterPro" id="IPR003593">
    <property type="entry name" value="AAA+_ATPase"/>
</dbReference>
<feature type="domain" description="Bacterial type II secretion system protein E" evidence="3">
    <location>
        <begin position="370"/>
        <end position="384"/>
    </location>
</feature>
<dbReference type="InterPro" id="IPR027417">
    <property type="entry name" value="P-loop_NTPase"/>
</dbReference>
<comment type="caution">
    <text evidence="4">The sequence shown here is derived from an EMBL/GenBank/DDBJ whole genome shotgun (WGS) entry which is preliminary data.</text>
</comment>
<protein>
    <submittedName>
        <fullName evidence="4">Type IV pilus twitching motility protein PilT</fullName>
    </submittedName>
</protein>
<dbReference type="AlphaFoldDB" id="A0A939LMN9"/>